<feature type="transmembrane region" description="Helical" evidence="22">
    <location>
        <begin position="307"/>
        <end position="333"/>
    </location>
</feature>
<evidence type="ECO:0000256" key="17">
    <source>
        <dbReference type="ARBA" id="ARBA00023242"/>
    </source>
</evidence>
<evidence type="ECO:0000256" key="10">
    <source>
        <dbReference type="ARBA" id="ARBA00022692"/>
    </source>
</evidence>
<evidence type="ECO:0000256" key="7">
    <source>
        <dbReference type="ARBA" id="ARBA00022517"/>
    </source>
</evidence>
<keyword evidence="5" id="KW-0158">Chromosome</keyword>
<evidence type="ECO:0000256" key="15">
    <source>
        <dbReference type="ARBA" id="ARBA00023163"/>
    </source>
</evidence>
<dbReference type="PANTHER" id="PTHR12308:SF21">
    <property type="entry name" value="ANOCTAMIN-6"/>
    <property type="match status" value="1"/>
</dbReference>
<evidence type="ECO:0000256" key="9">
    <source>
        <dbReference type="ARBA" id="ARBA00022574"/>
    </source>
</evidence>
<feature type="repeat" description="WD" evidence="21">
    <location>
        <begin position="1112"/>
        <end position="1154"/>
    </location>
</feature>
<comment type="caution">
    <text evidence="22">Lacks conserved residue(s) required for the propagation of feature annotation.</text>
</comment>
<accession>A0A6A4SAP9</accession>
<comment type="subunit">
    <text evidence="20">Associates with the RNA polymerase (Pol I) complex. Interacts with POLR1E.</text>
</comment>
<dbReference type="GO" id="GO:0005694">
    <property type="term" value="C:chromosome"/>
    <property type="evidence" value="ECO:0007669"/>
    <property type="project" value="UniProtKB-SubCell"/>
</dbReference>
<dbReference type="Pfam" id="PF04547">
    <property type="entry name" value="Anoctamin"/>
    <property type="match status" value="1"/>
</dbReference>
<dbReference type="PROSITE" id="PS50082">
    <property type="entry name" value="WD_REPEATS_2"/>
    <property type="match status" value="2"/>
</dbReference>
<feature type="transmembrane region" description="Helical" evidence="22">
    <location>
        <begin position="385"/>
        <end position="405"/>
    </location>
</feature>
<keyword evidence="11" id="KW-0677">Repeat</keyword>
<comment type="subcellular location">
    <subcellularLocation>
        <location evidence="3">Cell membrane</location>
        <topology evidence="3">Multi-pass membrane protein</topology>
    </subcellularLocation>
    <subcellularLocation>
        <location evidence="1">Chromosome</location>
    </subcellularLocation>
    <subcellularLocation>
        <location evidence="22">Membrane</location>
        <topology evidence="22">Multi-pass membrane protein</topology>
    </subcellularLocation>
    <subcellularLocation>
        <location evidence="2">Nucleus</location>
        <location evidence="2">Nucleolus</location>
    </subcellularLocation>
</comment>
<dbReference type="PROSITE" id="PS00678">
    <property type="entry name" value="WD_REPEATS_1"/>
    <property type="match status" value="2"/>
</dbReference>
<organism evidence="26 27">
    <name type="scientific">Scophthalmus maximus</name>
    <name type="common">Turbot</name>
    <name type="synonym">Psetta maxima</name>
    <dbReference type="NCBI Taxonomy" id="52904"/>
    <lineage>
        <taxon>Eukaryota</taxon>
        <taxon>Metazoa</taxon>
        <taxon>Chordata</taxon>
        <taxon>Craniata</taxon>
        <taxon>Vertebrata</taxon>
        <taxon>Euteleostomi</taxon>
        <taxon>Actinopterygii</taxon>
        <taxon>Neopterygii</taxon>
        <taxon>Teleostei</taxon>
        <taxon>Neoteleostei</taxon>
        <taxon>Acanthomorphata</taxon>
        <taxon>Carangaria</taxon>
        <taxon>Pleuronectiformes</taxon>
        <taxon>Pleuronectoidei</taxon>
        <taxon>Scophthalmidae</taxon>
        <taxon>Scophthalmus</taxon>
    </lineage>
</organism>
<feature type="transmembrane region" description="Helical" evidence="22">
    <location>
        <begin position="681"/>
        <end position="704"/>
    </location>
</feature>
<dbReference type="InterPro" id="IPR015943">
    <property type="entry name" value="WD40/YVTN_repeat-like_dom_sf"/>
</dbReference>
<keyword evidence="13" id="KW-0805">Transcription regulation</keyword>
<dbReference type="EMBL" id="VEVO01000016">
    <property type="protein sequence ID" value="KAF0029689.1"/>
    <property type="molecule type" value="Genomic_DNA"/>
</dbReference>
<keyword evidence="16" id="KW-0325">Glycoprotein</keyword>
<dbReference type="PROSITE" id="PS50294">
    <property type="entry name" value="WD_REPEATS_REGION"/>
    <property type="match status" value="2"/>
</dbReference>
<feature type="region of interest" description="Disordered" evidence="23">
    <location>
        <begin position="908"/>
        <end position="929"/>
    </location>
</feature>
<keyword evidence="17" id="KW-0539">Nucleus</keyword>
<keyword evidence="14 22" id="KW-0472">Membrane</keyword>
<evidence type="ECO:0000256" key="23">
    <source>
        <dbReference type="SAM" id="MobiDB-lite"/>
    </source>
</evidence>
<dbReference type="SMART" id="SM00320">
    <property type="entry name" value="WD40"/>
    <property type="match status" value="5"/>
</dbReference>
<evidence type="ECO:0000259" key="24">
    <source>
        <dbReference type="Pfam" id="PF04547"/>
    </source>
</evidence>
<dbReference type="FunFam" id="2.130.10.10:FF:000241">
    <property type="entry name" value="periodic tryptophan protein 1 homolog"/>
    <property type="match status" value="1"/>
</dbReference>
<comment type="caution">
    <text evidence="26">The sequence shown here is derived from an EMBL/GenBank/DDBJ whole genome shotgun (WGS) entry which is preliminary data.</text>
</comment>
<comment type="similarity">
    <text evidence="19">Belongs to the WD repeat PWP1 family.</text>
</comment>
<evidence type="ECO:0000256" key="18">
    <source>
        <dbReference type="ARBA" id="ARBA00059325"/>
    </source>
</evidence>
<dbReference type="PANTHER" id="PTHR12308">
    <property type="entry name" value="ANOCTAMIN"/>
    <property type="match status" value="1"/>
</dbReference>
<dbReference type="GO" id="GO:0005730">
    <property type="term" value="C:nucleolus"/>
    <property type="evidence" value="ECO:0007669"/>
    <property type="project" value="UniProtKB-SubCell"/>
</dbReference>
<evidence type="ECO:0000256" key="13">
    <source>
        <dbReference type="ARBA" id="ARBA00023015"/>
    </source>
</evidence>
<dbReference type="GO" id="GO:0061589">
    <property type="term" value="P:calcium activated phosphatidylserine scrambling"/>
    <property type="evidence" value="ECO:0007669"/>
    <property type="project" value="TreeGrafter"/>
</dbReference>
<feature type="repeat" description="WD" evidence="21">
    <location>
        <begin position="1241"/>
        <end position="1275"/>
    </location>
</feature>
<evidence type="ECO:0000256" key="11">
    <source>
        <dbReference type="ARBA" id="ARBA00022737"/>
    </source>
</evidence>
<evidence type="ECO:0000256" key="4">
    <source>
        <dbReference type="ARBA" id="ARBA00009671"/>
    </source>
</evidence>
<keyword evidence="12 22" id="KW-1133">Transmembrane helix</keyword>
<keyword evidence="10 22" id="KW-0812">Transmembrane</keyword>
<dbReference type="InterPro" id="IPR001680">
    <property type="entry name" value="WD40_rpt"/>
</dbReference>
<dbReference type="GO" id="GO:0061590">
    <property type="term" value="P:calcium activated phosphatidylcholine scrambling"/>
    <property type="evidence" value="ECO:0007669"/>
    <property type="project" value="TreeGrafter"/>
</dbReference>
<feature type="domain" description="Anoctamin dimerisation" evidence="25">
    <location>
        <begin position="70"/>
        <end position="293"/>
    </location>
</feature>
<evidence type="ECO:0000256" key="2">
    <source>
        <dbReference type="ARBA" id="ARBA00004604"/>
    </source>
</evidence>
<evidence type="ECO:0000256" key="22">
    <source>
        <dbReference type="RuleBase" id="RU280814"/>
    </source>
</evidence>
<dbReference type="GO" id="GO:0042254">
    <property type="term" value="P:ribosome biogenesis"/>
    <property type="evidence" value="ECO:0007669"/>
    <property type="project" value="UniProtKB-KW"/>
</dbReference>
<dbReference type="SUPFAM" id="SSF50978">
    <property type="entry name" value="WD40 repeat-like"/>
    <property type="match status" value="1"/>
</dbReference>
<dbReference type="GO" id="GO:0005886">
    <property type="term" value="C:plasma membrane"/>
    <property type="evidence" value="ECO:0007669"/>
    <property type="project" value="UniProtKB-SubCell"/>
</dbReference>
<dbReference type="InterPro" id="IPR049452">
    <property type="entry name" value="Anoctamin_TM"/>
</dbReference>
<evidence type="ECO:0000313" key="27">
    <source>
        <dbReference type="Proteomes" id="UP000438429"/>
    </source>
</evidence>
<evidence type="ECO:0000313" key="26">
    <source>
        <dbReference type="EMBL" id="KAF0029689.1"/>
    </source>
</evidence>
<dbReference type="InterPro" id="IPR007632">
    <property type="entry name" value="Anoctamin"/>
</dbReference>
<evidence type="ECO:0000256" key="3">
    <source>
        <dbReference type="ARBA" id="ARBA00004651"/>
    </source>
</evidence>
<name>A0A6A4SAP9_SCOMX</name>
<reference evidence="26 27" key="1">
    <citation type="submission" date="2019-06" db="EMBL/GenBank/DDBJ databases">
        <title>Draft genomes of female and male turbot (Scophthalmus maximus).</title>
        <authorList>
            <person name="Xu H."/>
            <person name="Xu X.-W."/>
            <person name="Shao C."/>
            <person name="Chen S."/>
        </authorList>
    </citation>
    <scope>NUCLEOTIDE SEQUENCE [LARGE SCALE GENOMIC DNA]</scope>
    <source>
        <strain evidence="26">Ysfricsl-2016a</strain>
        <tissue evidence="26">Blood</tissue>
    </source>
</reference>
<dbReference type="GO" id="GO:0046983">
    <property type="term" value="F:protein dimerization activity"/>
    <property type="evidence" value="ECO:0007669"/>
    <property type="project" value="InterPro"/>
</dbReference>
<dbReference type="GO" id="GO:0006355">
    <property type="term" value="P:regulation of DNA-templated transcription"/>
    <property type="evidence" value="ECO:0007669"/>
    <property type="project" value="UniProtKB-ARBA"/>
</dbReference>
<feature type="compositionally biased region" description="Acidic residues" evidence="23">
    <location>
        <begin position="908"/>
        <end position="919"/>
    </location>
</feature>
<evidence type="ECO:0000256" key="6">
    <source>
        <dbReference type="ARBA" id="ARBA00022475"/>
    </source>
</evidence>
<feature type="domain" description="Anoctamin transmembrane" evidence="24">
    <location>
        <begin position="296"/>
        <end position="880"/>
    </location>
</feature>
<evidence type="ECO:0000256" key="12">
    <source>
        <dbReference type="ARBA" id="ARBA00022989"/>
    </source>
</evidence>
<keyword evidence="9 21" id="KW-0853">WD repeat</keyword>
<dbReference type="Proteomes" id="UP000438429">
    <property type="component" value="Unassembled WGS sequence"/>
</dbReference>
<evidence type="ECO:0000256" key="8">
    <source>
        <dbReference type="ARBA" id="ARBA00022553"/>
    </source>
</evidence>
<evidence type="ECO:0000256" key="5">
    <source>
        <dbReference type="ARBA" id="ARBA00022454"/>
    </source>
</evidence>
<dbReference type="Pfam" id="PF10210">
    <property type="entry name" value="MRP-S32"/>
    <property type="match status" value="1"/>
</dbReference>
<keyword evidence="7" id="KW-0690">Ribosome biogenesis</keyword>
<feature type="transmembrane region" description="Helical" evidence="22">
    <location>
        <begin position="514"/>
        <end position="538"/>
    </location>
</feature>
<feature type="transmembrane region" description="Helical" evidence="22">
    <location>
        <begin position="469"/>
        <end position="494"/>
    </location>
</feature>
<comment type="similarity">
    <text evidence="4 22">Belongs to the anoctamin family.</text>
</comment>
<dbReference type="InterPro" id="IPR032394">
    <property type="entry name" value="Anoct_dimer"/>
</dbReference>
<keyword evidence="6" id="KW-1003">Cell membrane</keyword>
<dbReference type="InterPro" id="IPR019775">
    <property type="entry name" value="WD40_repeat_CS"/>
</dbReference>
<keyword evidence="15" id="KW-0804">Transcription</keyword>
<evidence type="ECO:0000256" key="16">
    <source>
        <dbReference type="ARBA" id="ARBA00023180"/>
    </source>
</evidence>
<feature type="transmembrane region" description="Helical" evidence="22">
    <location>
        <begin position="738"/>
        <end position="757"/>
    </location>
</feature>
<dbReference type="GO" id="GO:0005254">
    <property type="term" value="F:chloride channel activity"/>
    <property type="evidence" value="ECO:0007669"/>
    <property type="project" value="TreeGrafter"/>
</dbReference>
<comment type="function">
    <text evidence="18">Chromatin-associated factor that regulates transcription. Regulates Pol I-mediated rRNA biogenesis and, probably, Pol III-mediated transcription. Regulates the epigenetic status of rDNA.</text>
</comment>
<proteinExistence type="inferred from homology"/>
<sequence length="1454" mass="167146">MSDNDILEMDSVSDAEELELELEGGPELGMIDEEMVYPEEFLPTYHSIKEGARITKTQLADFNNKPDSLFFNDGVRRIDFILVYEDEDKKEFEKRHTFQRRKRRREYFEASLMKMGVELEATKSVIDEKLTFIKVHMPWDVLCTYGEVLHIKLPIQPNDLASRPSPWRFFSYVTKHFYPNEELIGKETEFFTAPFEKDRLEYFYIKDKDVFFTPSMRSRMAYYILSRAPYEIRGNTKKFGITKLLDGGVYKAAYPLHDCRFNVPSTEQGCPNERFLLYEEWAHPKSFYKMQPLDLIRKYYGEKIGIYFAWLGFYTMMLALAAVVGLGCFIYGWKTQETSTWSKEVCDPEIGGNIVMCPQCDKFCNYWRLNTTCEASKKLSIFDNFGTLVFAVFMSIWVTLFLEFWKRYQAELEYEWDTVEFLEQEEPPRPEYEAKCIYERKNPVTGVKEKVPYTTCGRCVRVSIGIGTVLFWILLILASIVAIIVYRLAVFFTFSTRFRSQELKELEPLKEYVTPQMATSVTASLISFVVIMILNILYERVAIWITNFELPRTKTDYENSLTLKMFLFQFVNYYSSCFYIAFAKGKAASYPGQPVYLLGKYRNEECDPGGCLFELTTQLSIIMSGKAIWNNIQEVLMPWVKNLISRYCTRVTSEKVIPRWEQDYQLQSISKLGLFHEYLEMVIQFGFVTLFVASFPLAPVLALVNNLFEIRVDAWKIITQFRRIMPEKAQDIGAWQPILQGIAILAVATNAMIIAFTSDMIPRLVYYWSFSVYPYGDQFNNTMAGYINSSLSIFNTRDFTSISRPIMDNSTTIPTCRYRDFRYPPGHPRQYEHNVYYWHVVAAKMAFIIVLEHIVYLTKFILSYVIPDVPYAVKEQIRREKYLTQVELSQEELQRIITEAKDELGDLAAEDEDEDDEGVAPEPNPSNVTADVAVVPKDKKEDGKEEEDDLAEYGLDRYDEEDSVTANLGDSLAGLTVFSCNEEDPYITLKDTDQYEREDFQIKPSDNLILSGKAEKDCCNLEIHVYNSEEDSLYVHHDILLPAYPLCVEWLNFDPNPGEGSANYAAVGNMTPQIDVWDLDVVDCLEPVFSLGSKKAAKKKKKNKKGAAAEPVEGHTDAVLDLSWNKLARNVLASGSADNTVILWDLSQGKPATTLRRQTDKVQTISFHPFEAQTLISGSYDKSAVLYDCRNPDNSNRTWRFSGQVERLVWNHFSPCNFLASTEDGFVYCLDARSDKPVFTLRAHDEEVSGLDLSSQIKGCLVTSSADKHVKIWDILGNKPNLVHSRDMKMGVLFCASCCPDQPFVYAFGGQREGLRVWDISDVAAVAEVFGSRERLVLNTGSQASSSAATAEMDVSHNVDIGVTSDGKTIVCYHPTVDIPYEFTQPIERPDPTTNTVETHDQVLKANLSQEVLKVKKGPTIEELSKMFFTTKHRWYPVGQYHMRRRKKDPLKDR</sequence>
<gene>
    <name evidence="26" type="ORF">F2P81_018794</name>
</gene>
<dbReference type="InterPro" id="IPR036322">
    <property type="entry name" value="WD40_repeat_dom_sf"/>
</dbReference>
<protein>
    <recommendedName>
        <fullName evidence="22">Anoctamin</fullName>
    </recommendedName>
</protein>
<evidence type="ECO:0000256" key="21">
    <source>
        <dbReference type="PROSITE-ProRule" id="PRU00221"/>
    </source>
</evidence>
<dbReference type="Gene3D" id="2.130.10.10">
    <property type="entry name" value="YVTN repeat-like/Quinoprotein amine dehydrogenase"/>
    <property type="match status" value="1"/>
</dbReference>
<dbReference type="Pfam" id="PF16178">
    <property type="entry name" value="Anoct_dimer"/>
    <property type="match status" value="1"/>
</dbReference>
<evidence type="ECO:0000256" key="14">
    <source>
        <dbReference type="ARBA" id="ARBA00023136"/>
    </source>
</evidence>
<evidence type="ECO:0000259" key="25">
    <source>
        <dbReference type="Pfam" id="PF16178"/>
    </source>
</evidence>
<dbReference type="InterPro" id="IPR019346">
    <property type="entry name" value="Ribosomal_mL42"/>
</dbReference>
<evidence type="ECO:0000256" key="19">
    <source>
        <dbReference type="ARBA" id="ARBA00060899"/>
    </source>
</evidence>
<dbReference type="Pfam" id="PF00400">
    <property type="entry name" value="WD40"/>
    <property type="match status" value="3"/>
</dbReference>
<evidence type="ECO:0000256" key="20">
    <source>
        <dbReference type="ARBA" id="ARBA00062717"/>
    </source>
</evidence>
<keyword evidence="8" id="KW-0597">Phosphoprotein</keyword>
<evidence type="ECO:0000256" key="1">
    <source>
        <dbReference type="ARBA" id="ARBA00004286"/>
    </source>
</evidence>